<protein>
    <submittedName>
        <fullName evidence="1">Uncharacterized protein</fullName>
    </submittedName>
</protein>
<dbReference type="AlphaFoldDB" id="A0A9W9G2M5"/>
<proteinExistence type="predicted"/>
<keyword evidence="2" id="KW-1185">Reference proteome</keyword>
<reference evidence="1" key="1">
    <citation type="submission" date="2022-11" db="EMBL/GenBank/DDBJ databases">
        <authorList>
            <person name="Petersen C."/>
        </authorList>
    </citation>
    <scope>NUCLEOTIDE SEQUENCE</scope>
    <source>
        <strain evidence="1">IBT 30761</strain>
    </source>
</reference>
<name>A0A9W9G2M5_9EURO</name>
<evidence type="ECO:0000313" key="2">
    <source>
        <dbReference type="Proteomes" id="UP001149074"/>
    </source>
</evidence>
<accession>A0A9W9G2M5</accession>
<dbReference type="EMBL" id="JAPQKI010000002">
    <property type="protein sequence ID" value="KAJ5110980.1"/>
    <property type="molecule type" value="Genomic_DNA"/>
</dbReference>
<evidence type="ECO:0000313" key="1">
    <source>
        <dbReference type="EMBL" id="KAJ5110980.1"/>
    </source>
</evidence>
<gene>
    <name evidence="1" type="ORF">N7532_001515</name>
</gene>
<dbReference type="GeneID" id="81352988"/>
<organism evidence="1 2">
    <name type="scientific">Penicillium argentinense</name>
    <dbReference type="NCBI Taxonomy" id="1131581"/>
    <lineage>
        <taxon>Eukaryota</taxon>
        <taxon>Fungi</taxon>
        <taxon>Dikarya</taxon>
        <taxon>Ascomycota</taxon>
        <taxon>Pezizomycotina</taxon>
        <taxon>Eurotiomycetes</taxon>
        <taxon>Eurotiomycetidae</taxon>
        <taxon>Eurotiales</taxon>
        <taxon>Aspergillaceae</taxon>
        <taxon>Penicillium</taxon>
    </lineage>
</organism>
<sequence length="85" mass="9716">MSDFGADQPSLQIHQIHLSRAVLDPPAFRILSNDKARLLRRAGSWERKKRELRALEDGGQDVVQKVSLGQRTDHKEDMTPSYLPH</sequence>
<comment type="caution">
    <text evidence="1">The sequence shown here is derived from an EMBL/GenBank/DDBJ whole genome shotgun (WGS) entry which is preliminary data.</text>
</comment>
<reference evidence="1" key="2">
    <citation type="journal article" date="2023" name="IMA Fungus">
        <title>Comparative genomic study of the Penicillium genus elucidates a diverse pangenome and 15 lateral gene transfer events.</title>
        <authorList>
            <person name="Petersen C."/>
            <person name="Sorensen T."/>
            <person name="Nielsen M.R."/>
            <person name="Sondergaard T.E."/>
            <person name="Sorensen J.L."/>
            <person name="Fitzpatrick D.A."/>
            <person name="Frisvad J.C."/>
            <person name="Nielsen K.L."/>
        </authorList>
    </citation>
    <scope>NUCLEOTIDE SEQUENCE</scope>
    <source>
        <strain evidence="1">IBT 30761</strain>
    </source>
</reference>
<dbReference type="RefSeq" id="XP_056479050.1">
    <property type="nucleotide sequence ID" value="XM_056614009.1"/>
</dbReference>
<dbReference type="Proteomes" id="UP001149074">
    <property type="component" value="Unassembled WGS sequence"/>
</dbReference>